<dbReference type="PROSITE" id="PS01187">
    <property type="entry name" value="EGF_CA"/>
    <property type="match status" value="2"/>
</dbReference>
<protein>
    <submittedName>
        <fullName evidence="7">Uncharacterized protein</fullName>
    </submittedName>
</protein>
<evidence type="ECO:0000256" key="2">
    <source>
        <dbReference type="ARBA" id="ARBA00022729"/>
    </source>
</evidence>
<evidence type="ECO:0000256" key="1">
    <source>
        <dbReference type="ARBA" id="ARBA00022536"/>
    </source>
</evidence>
<gene>
    <name evidence="7" type="ORF">OFUS_LOCUS7707</name>
</gene>
<dbReference type="SMART" id="SM00181">
    <property type="entry name" value="EGF"/>
    <property type="match status" value="2"/>
</dbReference>
<keyword evidence="2" id="KW-0732">Signal</keyword>
<dbReference type="PROSITE" id="PS00010">
    <property type="entry name" value="ASX_HYDROXYL"/>
    <property type="match status" value="1"/>
</dbReference>
<feature type="non-terminal residue" evidence="7">
    <location>
        <position position="144"/>
    </location>
</feature>
<evidence type="ECO:0000256" key="5">
    <source>
        <dbReference type="ARBA" id="ARBA00023180"/>
    </source>
</evidence>
<sequence length="144" mass="15613">DIDECDFPAIYGCYDVNKCNITGVTCDLPIITECENNQGSYECSCRDGFTNLTTGTNGSVPYRCEDINECASDIHNCNLTVSTCVDVLGSFDCICRLGYQKDNSSTVCVDIDECKNSFGATPMCNTTSSFCVNTIGSYHCDCNA</sequence>
<dbReference type="SMART" id="SM00179">
    <property type="entry name" value="EGF_CA"/>
    <property type="match status" value="3"/>
</dbReference>
<dbReference type="PANTHER" id="PTHR24034:SF209">
    <property type="entry name" value="EGF-LIKE DOMAIN-CONTAINING PROTEIN"/>
    <property type="match status" value="1"/>
</dbReference>
<accession>A0A8J1UC01</accession>
<evidence type="ECO:0000256" key="3">
    <source>
        <dbReference type="ARBA" id="ARBA00022737"/>
    </source>
</evidence>
<evidence type="ECO:0000313" key="7">
    <source>
        <dbReference type="EMBL" id="CAH1781090.1"/>
    </source>
</evidence>
<evidence type="ECO:0000256" key="6">
    <source>
        <dbReference type="PROSITE-ProRule" id="PRU00076"/>
    </source>
</evidence>
<organism evidence="7 8">
    <name type="scientific">Owenia fusiformis</name>
    <name type="common">Polychaete worm</name>
    <dbReference type="NCBI Taxonomy" id="6347"/>
    <lineage>
        <taxon>Eukaryota</taxon>
        <taxon>Metazoa</taxon>
        <taxon>Spiralia</taxon>
        <taxon>Lophotrochozoa</taxon>
        <taxon>Annelida</taxon>
        <taxon>Polychaeta</taxon>
        <taxon>Sedentaria</taxon>
        <taxon>Canalipalpata</taxon>
        <taxon>Sabellida</taxon>
        <taxon>Oweniida</taxon>
        <taxon>Oweniidae</taxon>
        <taxon>Owenia</taxon>
    </lineage>
</organism>
<dbReference type="OrthoDB" id="6229058at2759"/>
<proteinExistence type="predicted"/>
<dbReference type="InterPro" id="IPR018097">
    <property type="entry name" value="EGF_Ca-bd_CS"/>
</dbReference>
<reference evidence="7" key="1">
    <citation type="submission" date="2022-03" db="EMBL/GenBank/DDBJ databases">
        <authorList>
            <person name="Martin C."/>
        </authorList>
    </citation>
    <scope>NUCLEOTIDE SEQUENCE</scope>
</reference>
<keyword evidence="8" id="KW-1185">Reference proteome</keyword>
<dbReference type="Proteomes" id="UP000749559">
    <property type="component" value="Unassembled WGS sequence"/>
</dbReference>
<comment type="caution">
    <text evidence="6">Lacks conserved residue(s) required for the propagation of feature annotation.</text>
</comment>
<evidence type="ECO:0000256" key="4">
    <source>
        <dbReference type="ARBA" id="ARBA00023157"/>
    </source>
</evidence>
<keyword evidence="4" id="KW-1015">Disulfide bond</keyword>
<dbReference type="InterPro" id="IPR049883">
    <property type="entry name" value="NOTCH1_EGF-like"/>
</dbReference>
<dbReference type="GO" id="GO:0005509">
    <property type="term" value="F:calcium ion binding"/>
    <property type="evidence" value="ECO:0007669"/>
    <property type="project" value="InterPro"/>
</dbReference>
<evidence type="ECO:0000313" key="8">
    <source>
        <dbReference type="Proteomes" id="UP000749559"/>
    </source>
</evidence>
<dbReference type="InterPro" id="IPR001881">
    <property type="entry name" value="EGF-like_Ca-bd_dom"/>
</dbReference>
<dbReference type="Gene3D" id="2.10.25.10">
    <property type="entry name" value="Laminin"/>
    <property type="match status" value="3"/>
</dbReference>
<dbReference type="Pfam" id="PF07645">
    <property type="entry name" value="EGF_CA"/>
    <property type="match status" value="3"/>
</dbReference>
<dbReference type="InterPro" id="IPR050751">
    <property type="entry name" value="ECM_structural_protein"/>
</dbReference>
<dbReference type="PANTHER" id="PTHR24034">
    <property type="entry name" value="EGF-LIKE DOMAIN-CONTAINING PROTEIN"/>
    <property type="match status" value="1"/>
</dbReference>
<keyword evidence="5" id="KW-0325">Glycoprotein</keyword>
<dbReference type="FunFam" id="2.10.25.10:FF:000005">
    <property type="entry name" value="Fibrillin 2"/>
    <property type="match status" value="1"/>
</dbReference>
<keyword evidence="1 6" id="KW-0245">EGF-like domain</keyword>
<dbReference type="SUPFAM" id="SSF57184">
    <property type="entry name" value="Growth factor receptor domain"/>
    <property type="match status" value="1"/>
</dbReference>
<dbReference type="PROSITE" id="PS50026">
    <property type="entry name" value="EGF_3"/>
    <property type="match status" value="1"/>
</dbReference>
<dbReference type="InterPro" id="IPR000742">
    <property type="entry name" value="EGF"/>
</dbReference>
<feature type="non-terminal residue" evidence="7">
    <location>
        <position position="1"/>
    </location>
</feature>
<dbReference type="AlphaFoldDB" id="A0A8J1UC01"/>
<dbReference type="InterPro" id="IPR009030">
    <property type="entry name" value="Growth_fac_rcpt_cys_sf"/>
</dbReference>
<dbReference type="InterPro" id="IPR000152">
    <property type="entry name" value="EGF-type_Asp/Asn_hydroxyl_site"/>
</dbReference>
<name>A0A8J1UC01_OWEFU</name>
<keyword evidence="3" id="KW-0677">Repeat</keyword>
<dbReference type="EMBL" id="CAIIXF020000004">
    <property type="protein sequence ID" value="CAH1781090.1"/>
    <property type="molecule type" value="Genomic_DNA"/>
</dbReference>
<comment type="caution">
    <text evidence="7">The sequence shown here is derived from an EMBL/GenBank/DDBJ whole genome shotgun (WGS) entry which is preliminary data.</text>
</comment>